<dbReference type="PANTHER" id="PTHR43246">
    <property type="entry name" value="PEPTIDYL-PROLYL CIS-TRANS ISOMERASE CYP38, CHLOROPLASTIC"/>
    <property type="match status" value="1"/>
</dbReference>
<keyword evidence="3" id="KW-0413">Isomerase</keyword>
<protein>
    <recommendedName>
        <fullName evidence="1">peptidylprolyl isomerase</fullName>
        <ecNumber evidence="1">5.2.1.8</ecNumber>
    </recommendedName>
</protein>
<evidence type="ECO:0000256" key="1">
    <source>
        <dbReference type="ARBA" id="ARBA00013194"/>
    </source>
</evidence>
<gene>
    <name evidence="5" type="ORF">EANT1437_LOCUS15881</name>
</gene>
<dbReference type="InterPro" id="IPR029000">
    <property type="entry name" value="Cyclophilin-like_dom_sf"/>
</dbReference>
<evidence type="ECO:0000313" key="5">
    <source>
        <dbReference type="EMBL" id="CAD9702737.1"/>
    </source>
</evidence>
<evidence type="ECO:0000256" key="3">
    <source>
        <dbReference type="ARBA" id="ARBA00023235"/>
    </source>
</evidence>
<dbReference type="InterPro" id="IPR044665">
    <property type="entry name" value="E_coli_cyclophilin_A-like"/>
</dbReference>
<dbReference type="SUPFAM" id="SSF50891">
    <property type="entry name" value="Cyclophilin-like"/>
    <property type="match status" value="1"/>
</dbReference>
<dbReference type="GO" id="GO:0003755">
    <property type="term" value="F:peptidyl-prolyl cis-trans isomerase activity"/>
    <property type="evidence" value="ECO:0007669"/>
    <property type="project" value="UniProtKB-KW"/>
</dbReference>
<dbReference type="AlphaFoldDB" id="A0A7S2WR63"/>
<evidence type="ECO:0000256" key="2">
    <source>
        <dbReference type="ARBA" id="ARBA00023110"/>
    </source>
</evidence>
<accession>A0A7S2WR63</accession>
<organism evidence="5">
    <name type="scientific">Eucampia antarctica</name>
    <dbReference type="NCBI Taxonomy" id="49252"/>
    <lineage>
        <taxon>Eukaryota</taxon>
        <taxon>Sar</taxon>
        <taxon>Stramenopiles</taxon>
        <taxon>Ochrophyta</taxon>
        <taxon>Bacillariophyta</taxon>
        <taxon>Mediophyceae</taxon>
        <taxon>Biddulphiophycidae</taxon>
        <taxon>Hemiaulales</taxon>
        <taxon>Hemiaulaceae</taxon>
        <taxon>Eucampia</taxon>
    </lineage>
</organism>
<keyword evidence="2" id="KW-0697">Rotamase</keyword>
<dbReference type="EMBL" id="HBHI01030873">
    <property type="protein sequence ID" value="CAD9702737.1"/>
    <property type="molecule type" value="Transcribed_RNA"/>
</dbReference>
<dbReference type="Gene3D" id="2.40.100.10">
    <property type="entry name" value="Cyclophilin-like"/>
    <property type="match status" value="1"/>
</dbReference>
<proteinExistence type="predicted"/>
<dbReference type="InterPro" id="IPR002130">
    <property type="entry name" value="Cyclophilin-type_PPIase_dom"/>
</dbReference>
<evidence type="ECO:0000259" key="4">
    <source>
        <dbReference type="Pfam" id="PF00160"/>
    </source>
</evidence>
<dbReference type="Pfam" id="PF00160">
    <property type="entry name" value="Pro_isomerase"/>
    <property type="match status" value="1"/>
</dbReference>
<dbReference type="EC" id="5.2.1.8" evidence="1"/>
<sequence>MTSHQSMFSKRRSQVQRLTFAILLILGIVSSLSSSNLPESVKRSASSAPSSTLYDGSIQSRRDILAGASGLLIGSICVSPVKAEEDLSGSFKVLLTVQLDSTKSGEIEIEVLRSLAPLGAERFRKLVETGFYDDARYFRVLPGYVAQFGIASDPALNKE</sequence>
<reference evidence="5" key="1">
    <citation type="submission" date="2021-01" db="EMBL/GenBank/DDBJ databases">
        <authorList>
            <person name="Corre E."/>
            <person name="Pelletier E."/>
            <person name="Niang G."/>
            <person name="Scheremetjew M."/>
            <person name="Finn R."/>
            <person name="Kale V."/>
            <person name="Holt S."/>
            <person name="Cochrane G."/>
            <person name="Meng A."/>
            <person name="Brown T."/>
            <person name="Cohen L."/>
        </authorList>
    </citation>
    <scope>NUCLEOTIDE SEQUENCE</scope>
    <source>
        <strain evidence="5">CCMP1452</strain>
    </source>
</reference>
<name>A0A7S2WR63_9STRA</name>
<feature type="domain" description="PPIase cyclophilin-type" evidence="4">
    <location>
        <begin position="101"/>
        <end position="150"/>
    </location>
</feature>